<evidence type="ECO:0000313" key="1">
    <source>
        <dbReference type="EMBL" id="ODN43870.1"/>
    </source>
</evidence>
<protein>
    <submittedName>
        <fullName evidence="1">Uncharacterized protein</fullName>
    </submittedName>
</protein>
<evidence type="ECO:0000313" key="2">
    <source>
        <dbReference type="Proteomes" id="UP000094329"/>
    </source>
</evidence>
<sequence length="69" mass="7611">MCDEILSAAVKTLTESLTQVSDTTEIESIISDEGQTSNKQEAWANWKKRVEKGLENGIKKLGELKGKNS</sequence>
<accession>A0ABX3A8V5</accession>
<organism evidence="1 2">
    <name type="scientific">Piscirickettsia litoralis</name>
    <dbReference type="NCBI Taxonomy" id="1891921"/>
    <lineage>
        <taxon>Bacteria</taxon>
        <taxon>Pseudomonadati</taxon>
        <taxon>Pseudomonadota</taxon>
        <taxon>Gammaproteobacteria</taxon>
        <taxon>Thiotrichales</taxon>
        <taxon>Piscirickettsiaceae</taxon>
        <taxon>Piscirickettsia</taxon>
    </lineage>
</organism>
<comment type="caution">
    <text evidence="1">The sequence shown here is derived from an EMBL/GenBank/DDBJ whole genome shotgun (WGS) entry which is preliminary data.</text>
</comment>
<name>A0ABX3A8V5_9GAMM</name>
<gene>
    <name evidence="1" type="ORF">BGC07_14460</name>
</gene>
<reference evidence="1 2" key="1">
    <citation type="submission" date="2016-08" db="EMBL/GenBank/DDBJ databases">
        <title>Draft genome sequence of Candidatus Piscirickettsia litoralis, from seawater.</title>
        <authorList>
            <person name="Wan X."/>
            <person name="Lee A.J."/>
            <person name="Hou S."/>
            <person name="Donachie S.P."/>
        </authorList>
    </citation>
    <scope>NUCLEOTIDE SEQUENCE [LARGE SCALE GENOMIC DNA]</scope>
    <source>
        <strain evidence="1 2">Y2</strain>
    </source>
</reference>
<dbReference type="RefSeq" id="WP_069313666.1">
    <property type="nucleotide sequence ID" value="NZ_MDTU01000001.1"/>
</dbReference>
<keyword evidence="2" id="KW-1185">Reference proteome</keyword>
<proteinExistence type="predicted"/>
<dbReference type="Proteomes" id="UP000094329">
    <property type="component" value="Unassembled WGS sequence"/>
</dbReference>
<dbReference type="EMBL" id="MDTU01000001">
    <property type="protein sequence ID" value="ODN43870.1"/>
    <property type="molecule type" value="Genomic_DNA"/>
</dbReference>